<dbReference type="GeneID" id="80034037"/>
<gene>
    <name evidence="2" type="primary">40</name>
    <name evidence="2" type="ORF">PBI_RYAN_40</name>
</gene>
<dbReference type="EMBL" id="MH834627">
    <property type="protein sequence ID" value="AYN59064.1"/>
    <property type="molecule type" value="Genomic_DNA"/>
</dbReference>
<protein>
    <submittedName>
        <fullName evidence="2">Uncharacterized protein</fullName>
    </submittedName>
</protein>
<dbReference type="KEGG" id="vg:80034037"/>
<dbReference type="Proteomes" id="UP000280567">
    <property type="component" value="Segment"/>
</dbReference>
<evidence type="ECO:0000313" key="3">
    <source>
        <dbReference type="Proteomes" id="UP000280567"/>
    </source>
</evidence>
<evidence type="ECO:0000256" key="1">
    <source>
        <dbReference type="SAM" id="MobiDB-lite"/>
    </source>
</evidence>
<sequence length="105" mass="11446">MPRPTVKTIHQIRAHMPPLPRSNALGLASCYPAANRRQPTDRRGVSPACLERTQIHSEVLPRQAPALLAPPSLCGDGKAKDKGLQSRPDQPKLPDYRPAKLANSV</sequence>
<name>A0A3G2KJ96_9CAUD</name>
<feature type="compositionally biased region" description="Low complexity" evidence="1">
    <location>
        <begin position="64"/>
        <end position="73"/>
    </location>
</feature>
<feature type="region of interest" description="Disordered" evidence="1">
    <location>
        <begin position="61"/>
        <end position="105"/>
    </location>
</feature>
<organism evidence="2 3">
    <name type="scientific">Arthrobacter phage Ryan</name>
    <dbReference type="NCBI Taxonomy" id="2419968"/>
    <lineage>
        <taxon>Viruses</taxon>
        <taxon>Duplodnaviria</taxon>
        <taxon>Heunggongvirae</taxon>
        <taxon>Uroviricota</taxon>
        <taxon>Caudoviricetes</taxon>
        <taxon>Daemsvirinae</taxon>
        <taxon>Nanditavirus</taxon>
        <taxon>Nanditavirus ryan</taxon>
    </lineage>
</organism>
<dbReference type="RefSeq" id="YP_010760935.1">
    <property type="nucleotide sequence ID" value="NC_073589.1"/>
</dbReference>
<evidence type="ECO:0000313" key="2">
    <source>
        <dbReference type="EMBL" id="AYN59064.1"/>
    </source>
</evidence>
<keyword evidence="3" id="KW-1185">Reference proteome</keyword>
<accession>A0A3G2KJ96</accession>
<proteinExistence type="predicted"/>
<reference evidence="2 3" key="1">
    <citation type="submission" date="2018-09" db="EMBL/GenBank/DDBJ databases">
        <authorList>
            <person name="Rimple P.A."/>
            <person name="Stoner T.H."/>
            <person name="Garlena R.A."/>
            <person name="Russell D.A."/>
            <person name="Pope W.H."/>
            <person name="Jacobs-Sera D."/>
            <person name="Hatfull G.F."/>
        </authorList>
    </citation>
    <scope>NUCLEOTIDE SEQUENCE [LARGE SCALE GENOMIC DNA]</scope>
</reference>
<feature type="compositionally biased region" description="Basic and acidic residues" evidence="1">
    <location>
        <begin position="77"/>
        <end position="98"/>
    </location>
</feature>